<keyword evidence="10" id="KW-1185">Reference proteome</keyword>
<dbReference type="PROSITE" id="PS50809">
    <property type="entry name" value="DM_2"/>
    <property type="match status" value="1"/>
</dbReference>
<evidence type="ECO:0000259" key="8">
    <source>
        <dbReference type="PROSITE" id="PS50809"/>
    </source>
</evidence>
<feature type="compositionally biased region" description="Basic and acidic residues" evidence="7">
    <location>
        <begin position="142"/>
        <end position="152"/>
    </location>
</feature>
<dbReference type="Pfam" id="PF03474">
    <property type="entry name" value="DMA"/>
    <property type="match status" value="1"/>
</dbReference>
<name>A0AAD9QUJ7_ACRCE</name>
<sequence>MADTSYLIQPSFSERKPPRMPKCARCRNHGVVSWLKGHKRYCRWRDCNCAQCTLIAERQRVMAAQVALRRQQTQEECMRVQVEKRVSPFGASHAENVQQFNTVQRSFSEETQSLAQYHGDAQEADEDDLNETDHVEQNQTKEPLEVKIKEEPTSPAVSIEGENVSDPEDKAPKRSSEEGRDKEPGNVRPKLPRLSPQRKESEEFRSSLELLQRIFPHQSRAILELILRACEEDVVKAIESLLPDENARSLPFPLPIRAFGSNSLIGYDGSSKSAFSPIAKSPSYIYPGPLSAQPQSLKNPCDKSPNALSAFQPVHSCSPPEVSPSMPERFQFPIVAGYFFNRPPSSAFSLPFNSPLQKSGTGLFGSRVCLNCGFSGKVGDKFCSECGKVLQ</sequence>
<evidence type="ECO:0000256" key="6">
    <source>
        <dbReference type="PROSITE-ProRule" id="PRU00070"/>
    </source>
</evidence>
<evidence type="ECO:0000256" key="1">
    <source>
        <dbReference type="ARBA" id="ARBA00006834"/>
    </source>
</evidence>
<keyword evidence="4 6" id="KW-0238">DNA-binding</keyword>
<accession>A0AAD9QUJ7</accession>
<evidence type="ECO:0000313" key="9">
    <source>
        <dbReference type="EMBL" id="KAK2567355.1"/>
    </source>
</evidence>
<dbReference type="FunFam" id="4.10.1040.10:FF:000001">
    <property type="entry name" value="doublesex- and mab-3-related transcription factor 1"/>
    <property type="match status" value="1"/>
</dbReference>
<evidence type="ECO:0000256" key="2">
    <source>
        <dbReference type="ARBA" id="ARBA00022723"/>
    </source>
</evidence>
<dbReference type="CDD" id="cd14370">
    <property type="entry name" value="CUE_DMA"/>
    <property type="match status" value="1"/>
</dbReference>
<keyword evidence="3 6" id="KW-0862">Zinc</keyword>
<comment type="similarity">
    <text evidence="1">Belongs to the DMRT family.</text>
</comment>
<dbReference type="Gene3D" id="4.10.1040.10">
    <property type="entry name" value="DM DNA-binding domain"/>
    <property type="match status" value="1"/>
</dbReference>
<feature type="compositionally biased region" description="Polar residues" evidence="7">
    <location>
        <begin position="106"/>
        <end position="115"/>
    </location>
</feature>
<dbReference type="AlphaFoldDB" id="A0AAD9QUJ7"/>
<reference evidence="9" key="2">
    <citation type="journal article" date="2023" name="Science">
        <title>Genomic signatures of disease resistance in endangered staghorn corals.</title>
        <authorList>
            <person name="Vollmer S.V."/>
            <person name="Selwyn J.D."/>
            <person name="Despard B.A."/>
            <person name="Roesel C.L."/>
        </authorList>
    </citation>
    <scope>NUCLEOTIDE SEQUENCE</scope>
    <source>
        <strain evidence="9">K2</strain>
    </source>
</reference>
<comment type="caution">
    <text evidence="9">The sequence shown here is derived from an EMBL/GenBank/DDBJ whole genome shotgun (WGS) entry which is preliminary data.</text>
</comment>
<dbReference type="EMBL" id="JARQWQ010000014">
    <property type="protein sequence ID" value="KAK2567355.1"/>
    <property type="molecule type" value="Genomic_DNA"/>
</dbReference>
<dbReference type="GO" id="GO:0000981">
    <property type="term" value="F:DNA-binding transcription factor activity, RNA polymerase II-specific"/>
    <property type="evidence" value="ECO:0007669"/>
    <property type="project" value="TreeGrafter"/>
</dbReference>
<feature type="compositionally biased region" description="Basic and acidic residues" evidence="7">
    <location>
        <begin position="167"/>
        <end position="185"/>
    </location>
</feature>
<dbReference type="InterPro" id="IPR026607">
    <property type="entry name" value="DMRT"/>
</dbReference>
<keyword evidence="5 6" id="KW-0539">Nucleus</keyword>
<dbReference type="InterPro" id="IPR036407">
    <property type="entry name" value="DM_DNA-bd_sf"/>
</dbReference>
<dbReference type="SUPFAM" id="SSF46934">
    <property type="entry name" value="UBA-like"/>
    <property type="match status" value="1"/>
</dbReference>
<dbReference type="InterPro" id="IPR009060">
    <property type="entry name" value="UBA-like_sf"/>
</dbReference>
<evidence type="ECO:0000313" key="10">
    <source>
        <dbReference type="Proteomes" id="UP001249851"/>
    </source>
</evidence>
<evidence type="ECO:0000256" key="5">
    <source>
        <dbReference type="ARBA" id="ARBA00023242"/>
    </source>
</evidence>
<dbReference type="InterPro" id="IPR001275">
    <property type="entry name" value="DM_DNA-bd"/>
</dbReference>
<dbReference type="PROSITE" id="PS40000">
    <property type="entry name" value="DM_1"/>
    <property type="match status" value="1"/>
</dbReference>
<dbReference type="GO" id="GO:0007548">
    <property type="term" value="P:sex differentiation"/>
    <property type="evidence" value="ECO:0007669"/>
    <property type="project" value="TreeGrafter"/>
</dbReference>
<dbReference type="PANTHER" id="PTHR12322">
    <property type="entry name" value="DOUBLESEX AND MAB-3 RELATED TRANSCRIPTION FACTOR DMRT"/>
    <property type="match status" value="1"/>
</dbReference>
<evidence type="ECO:0000256" key="4">
    <source>
        <dbReference type="ARBA" id="ARBA00023125"/>
    </source>
</evidence>
<dbReference type="Gene3D" id="1.10.8.10">
    <property type="entry name" value="DNA helicase RuvA subunit, C-terminal domain"/>
    <property type="match status" value="1"/>
</dbReference>
<dbReference type="Proteomes" id="UP001249851">
    <property type="component" value="Unassembled WGS sequence"/>
</dbReference>
<reference evidence="9" key="1">
    <citation type="journal article" date="2023" name="G3 (Bethesda)">
        <title>Whole genome assembly and annotation of the endangered Caribbean coral Acropora cervicornis.</title>
        <authorList>
            <person name="Selwyn J.D."/>
            <person name="Vollmer S.V."/>
        </authorList>
    </citation>
    <scope>NUCLEOTIDE SEQUENCE</scope>
    <source>
        <strain evidence="9">K2</strain>
    </source>
</reference>
<evidence type="ECO:0000256" key="3">
    <source>
        <dbReference type="ARBA" id="ARBA00022833"/>
    </source>
</evidence>
<feature type="region of interest" description="Disordered" evidence="7">
    <location>
        <begin position="106"/>
        <end position="200"/>
    </location>
</feature>
<keyword evidence="2 6" id="KW-0479">Metal-binding</keyword>
<gene>
    <name evidence="9" type="ORF">P5673_008153</name>
</gene>
<dbReference type="SUPFAM" id="SSF82927">
    <property type="entry name" value="Cysteine-rich DNA binding domain, (DM domain)"/>
    <property type="match status" value="1"/>
</dbReference>
<feature type="DNA-binding region" description="DM" evidence="6">
    <location>
        <begin position="23"/>
        <end position="70"/>
    </location>
</feature>
<evidence type="ECO:0000256" key="7">
    <source>
        <dbReference type="SAM" id="MobiDB-lite"/>
    </source>
</evidence>
<dbReference type="PANTHER" id="PTHR12322:SF53">
    <property type="entry name" value="DOUBLESEX-MAB RELATED 11E"/>
    <property type="match status" value="1"/>
</dbReference>
<dbReference type="InterPro" id="IPR005173">
    <property type="entry name" value="DMA"/>
</dbReference>
<dbReference type="SMART" id="SM00301">
    <property type="entry name" value="DM"/>
    <property type="match status" value="1"/>
</dbReference>
<dbReference type="GO" id="GO:0005634">
    <property type="term" value="C:nucleus"/>
    <property type="evidence" value="ECO:0007669"/>
    <property type="project" value="UniProtKB-SubCell"/>
</dbReference>
<proteinExistence type="inferred from homology"/>
<organism evidence="9 10">
    <name type="scientific">Acropora cervicornis</name>
    <name type="common">Staghorn coral</name>
    <dbReference type="NCBI Taxonomy" id="6130"/>
    <lineage>
        <taxon>Eukaryota</taxon>
        <taxon>Metazoa</taxon>
        <taxon>Cnidaria</taxon>
        <taxon>Anthozoa</taxon>
        <taxon>Hexacorallia</taxon>
        <taxon>Scleractinia</taxon>
        <taxon>Astrocoeniina</taxon>
        <taxon>Acroporidae</taxon>
        <taxon>Acropora</taxon>
    </lineage>
</organism>
<protein>
    <submittedName>
        <fullName evidence="9">Doublesex- and mab-3-related transcription factor A2</fullName>
    </submittedName>
</protein>
<dbReference type="GO" id="GO:0046872">
    <property type="term" value="F:metal ion binding"/>
    <property type="evidence" value="ECO:0007669"/>
    <property type="project" value="UniProtKB-KW"/>
</dbReference>
<dbReference type="GO" id="GO:0000978">
    <property type="term" value="F:RNA polymerase II cis-regulatory region sequence-specific DNA binding"/>
    <property type="evidence" value="ECO:0007669"/>
    <property type="project" value="TreeGrafter"/>
</dbReference>
<feature type="domain" description="DM" evidence="8">
    <location>
        <begin position="23"/>
        <end position="70"/>
    </location>
</feature>
<dbReference type="Pfam" id="PF00751">
    <property type="entry name" value="DM"/>
    <property type="match status" value="1"/>
</dbReference>
<comment type="subcellular location">
    <subcellularLocation>
        <location evidence="6">Nucleus</location>
    </subcellularLocation>
</comment>